<dbReference type="Pfam" id="PF13796">
    <property type="entry name" value="Sensor"/>
    <property type="match status" value="1"/>
</dbReference>
<organism evidence="3 4">
    <name type="scientific">Paenibacillus monticola</name>
    <dbReference type="NCBI Taxonomy" id="2666075"/>
    <lineage>
        <taxon>Bacteria</taxon>
        <taxon>Bacillati</taxon>
        <taxon>Bacillota</taxon>
        <taxon>Bacilli</taxon>
        <taxon>Bacillales</taxon>
        <taxon>Paenibacillaceae</taxon>
        <taxon>Paenibacillus</taxon>
    </lineage>
</organism>
<keyword evidence="1" id="KW-1133">Transmembrane helix</keyword>
<sequence>MKKQSALHSWSMLLMSLPKGILAFVIAVAGICISLPLILLWVGLPLLALTLKTCQRMMTKEGEQVGRWLTNKEQQPSSTDHLSELRWQGWRSLVTVLSQARTYRAVVYSLAQLPIGIASFTIAIVLPVTAVAVMLTPLAFKISTEWSLPFDLNSYDPVLSFLFTDLDASERAWAVGGIGLVLVLLVPLFLRAMGRLYAAWIQAVARTQDHSTTL</sequence>
<evidence type="ECO:0000313" key="3">
    <source>
        <dbReference type="EMBL" id="MRN55064.1"/>
    </source>
</evidence>
<protein>
    <recommendedName>
        <fullName evidence="2">Putative sensor domain-containing protein</fullName>
    </recommendedName>
</protein>
<reference evidence="3 4" key="1">
    <citation type="submission" date="2019-11" db="EMBL/GenBank/DDBJ databases">
        <title>Paenibacillus monticola sp. nov., a novel PGPR strain isolated from mountain sample in China.</title>
        <authorList>
            <person name="Zhao Q."/>
            <person name="Li H.-P."/>
            <person name="Zhang J.-L."/>
        </authorList>
    </citation>
    <scope>NUCLEOTIDE SEQUENCE [LARGE SCALE GENOMIC DNA]</scope>
    <source>
        <strain evidence="3 4">LC-T2</strain>
    </source>
</reference>
<name>A0A7X2H7N0_9BACL</name>
<keyword evidence="1" id="KW-0812">Transmembrane</keyword>
<keyword evidence="4" id="KW-1185">Reference proteome</keyword>
<dbReference type="RefSeq" id="WP_154120572.1">
    <property type="nucleotide sequence ID" value="NZ_WJXB01000007.1"/>
</dbReference>
<dbReference type="Proteomes" id="UP000463051">
    <property type="component" value="Unassembled WGS sequence"/>
</dbReference>
<feature type="transmembrane region" description="Helical" evidence="1">
    <location>
        <begin position="172"/>
        <end position="190"/>
    </location>
</feature>
<dbReference type="EMBL" id="WJXB01000007">
    <property type="protein sequence ID" value="MRN55064.1"/>
    <property type="molecule type" value="Genomic_DNA"/>
</dbReference>
<proteinExistence type="predicted"/>
<evidence type="ECO:0000259" key="2">
    <source>
        <dbReference type="Pfam" id="PF13796"/>
    </source>
</evidence>
<comment type="caution">
    <text evidence="3">The sequence shown here is derived from an EMBL/GenBank/DDBJ whole genome shotgun (WGS) entry which is preliminary data.</text>
</comment>
<keyword evidence="1" id="KW-0472">Membrane</keyword>
<evidence type="ECO:0000313" key="4">
    <source>
        <dbReference type="Proteomes" id="UP000463051"/>
    </source>
</evidence>
<feature type="transmembrane region" description="Helical" evidence="1">
    <location>
        <begin position="113"/>
        <end position="140"/>
    </location>
</feature>
<dbReference type="InterPro" id="IPR025828">
    <property type="entry name" value="Put_sensor_dom"/>
</dbReference>
<feature type="transmembrane region" description="Helical" evidence="1">
    <location>
        <begin position="20"/>
        <end position="51"/>
    </location>
</feature>
<accession>A0A7X2H7N0</accession>
<dbReference type="AlphaFoldDB" id="A0A7X2H7N0"/>
<gene>
    <name evidence="3" type="ORF">GJB61_18970</name>
</gene>
<feature type="domain" description="Putative sensor" evidence="2">
    <location>
        <begin position="13"/>
        <end position="200"/>
    </location>
</feature>
<evidence type="ECO:0000256" key="1">
    <source>
        <dbReference type="SAM" id="Phobius"/>
    </source>
</evidence>